<protein>
    <submittedName>
        <fullName evidence="2">Uncharacterized protein</fullName>
    </submittedName>
</protein>
<reference evidence="2 3" key="1">
    <citation type="submission" date="2016-10" db="EMBL/GenBank/DDBJ databases">
        <authorList>
            <person name="de Groot N.N."/>
        </authorList>
    </citation>
    <scope>NUCLEOTIDE SEQUENCE [LARGE SCALE GENOMIC DNA]</scope>
    <source>
        <strain evidence="2 3">DSM 16195</strain>
    </source>
</reference>
<keyword evidence="1" id="KW-1133">Transmembrane helix</keyword>
<organism evidence="2 3">
    <name type="scientific">Ulvibacter litoralis</name>
    <dbReference type="NCBI Taxonomy" id="227084"/>
    <lineage>
        <taxon>Bacteria</taxon>
        <taxon>Pseudomonadati</taxon>
        <taxon>Bacteroidota</taxon>
        <taxon>Flavobacteriia</taxon>
        <taxon>Flavobacteriales</taxon>
        <taxon>Flavobacteriaceae</taxon>
        <taxon>Ulvibacter</taxon>
    </lineage>
</organism>
<feature type="transmembrane region" description="Helical" evidence="1">
    <location>
        <begin position="6"/>
        <end position="24"/>
    </location>
</feature>
<evidence type="ECO:0000313" key="3">
    <source>
        <dbReference type="Proteomes" id="UP000199321"/>
    </source>
</evidence>
<gene>
    <name evidence="2" type="ORF">SAMN05421855_10481</name>
</gene>
<name>A0A1G7HGM5_9FLAO</name>
<keyword evidence="3" id="KW-1185">Reference proteome</keyword>
<evidence type="ECO:0000313" key="2">
    <source>
        <dbReference type="EMBL" id="SDE99511.1"/>
    </source>
</evidence>
<dbReference type="Proteomes" id="UP000199321">
    <property type="component" value="Unassembled WGS sequence"/>
</dbReference>
<sequence length="37" mass="3985">MGTIRFGGLVLAALGTILISIANIDDAHTKWKSTRDK</sequence>
<keyword evidence="1" id="KW-0812">Transmembrane</keyword>
<accession>A0A1G7HGM5</accession>
<keyword evidence="1" id="KW-0472">Membrane</keyword>
<dbReference type="AlphaFoldDB" id="A0A1G7HGM5"/>
<proteinExistence type="predicted"/>
<evidence type="ECO:0000256" key="1">
    <source>
        <dbReference type="SAM" id="Phobius"/>
    </source>
</evidence>
<dbReference type="EMBL" id="FNBA01000004">
    <property type="protein sequence ID" value="SDE99511.1"/>
    <property type="molecule type" value="Genomic_DNA"/>
</dbReference>